<comment type="caution">
    <text evidence="3">The sequence shown here is derived from an EMBL/GenBank/DDBJ whole genome shotgun (WGS) entry which is preliminary data.</text>
</comment>
<keyword evidence="4" id="KW-1185">Reference proteome</keyword>
<feature type="signal peptide" evidence="2">
    <location>
        <begin position="1"/>
        <end position="15"/>
    </location>
</feature>
<evidence type="ECO:0000313" key="3">
    <source>
        <dbReference type="EMBL" id="GFR68753.1"/>
    </source>
</evidence>
<reference evidence="3 4" key="1">
    <citation type="journal article" date="2021" name="Elife">
        <title>Chloroplast acquisition without the gene transfer in kleptoplastic sea slugs, Plakobranchus ocellatus.</title>
        <authorList>
            <person name="Maeda T."/>
            <person name="Takahashi S."/>
            <person name="Yoshida T."/>
            <person name="Shimamura S."/>
            <person name="Takaki Y."/>
            <person name="Nagai Y."/>
            <person name="Toyoda A."/>
            <person name="Suzuki Y."/>
            <person name="Arimoto A."/>
            <person name="Ishii H."/>
            <person name="Satoh N."/>
            <person name="Nishiyama T."/>
            <person name="Hasebe M."/>
            <person name="Maruyama T."/>
            <person name="Minagawa J."/>
            <person name="Obokata J."/>
            <person name="Shigenobu S."/>
        </authorList>
    </citation>
    <scope>NUCLEOTIDE SEQUENCE [LARGE SCALE GENOMIC DNA]</scope>
</reference>
<dbReference type="Proteomes" id="UP000762676">
    <property type="component" value="Unassembled WGS sequence"/>
</dbReference>
<protein>
    <submittedName>
        <fullName evidence="3">Uncharacterized protein</fullName>
    </submittedName>
</protein>
<feature type="chain" id="PRO_5043932422" evidence="2">
    <location>
        <begin position="16"/>
        <end position="518"/>
    </location>
</feature>
<evidence type="ECO:0000256" key="1">
    <source>
        <dbReference type="SAM" id="MobiDB-lite"/>
    </source>
</evidence>
<keyword evidence="2" id="KW-0732">Signal</keyword>
<feature type="region of interest" description="Disordered" evidence="1">
    <location>
        <begin position="335"/>
        <end position="374"/>
    </location>
</feature>
<evidence type="ECO:0000256" key="2">
    <source>
        <dbReference type="SAM" id="SignalP"/>
    </source>
</evidence>
<dbReference type="EMBL" id="BMAT01007661">
    <property type="protein sequence ID" value="GFR68753.1"/>
    <property type="molecule type" value="Genomic_DNA"/>
</dbReference>
<proteinExistence type="predicted"/>
<evidence type="ECO:0000313" key="4">
    <source>
        <dbReference type="Proteomes" id="UP000762676"/>
    </source>
</evidence>
<dbReference type="AlphaFoldDB" id="A0AAV4F5W3"/>
<feature type="region of interest" description="Disordered" evidence="1">
    <location>
        <begin position="432"/>
        <end position="461"/>
    </location>
</feature>
<feature type="compositionally biased region" description="Polar residues" evidence="1">
    <location>
        <begin position="433"/>
        <end position="444"/>
    </location>
</feature>
<name>A0AAV4F5W3_9GAST</name>
<sequence>MILLLILYTALFSHPQSDNSNDASPQIEGKRIVEDHTSVALDREDIVYAQLRQEVMSSQTEEHDDGTYLNIKTLKSIPLSLDVERQDWSSAEINYADMSSFELSPTIADSETSSRGCHVPCEYTVEEEKSYEPVENVCDEDSDTNLYFNSMMLFTETYKDHPNVSETYEPIEQPLNGANSYNIIPGTNPERHLKPKSHSYICRSTSNICDNFNLSSNLYFNERFIDSYGALKTKKELPESKETFCHMEETKRASVSEISGRRSVGRRHSIQTEYECREKMMSQLQPEVLSKADNREENQVHQSICFKTSKNLTKHSSSSYLLDLSVSDEIYEGIEWNPPTHKPVTSPKPSTGPRRRSLSGQAQTPAERQVCPRDLQRARTISGFGRNLHDVYYAEVNLSSKVKEIEPIASQYIDVFANYEDIKAAKAARGSFSGVSEHQSSPNRSPKCRSKSETRQSTDLSVATESFKKKLGNLMAAPVTTPPPTAQANGTEPVACDLYEDLEQYQNAKEILANPRNY</sequence>
<gene>
    <name evidence="3" type="ORF">ElyMa_003741200</name>
</gene>
<accession>A0AAV4F5W3</accession>
<organism evidence="3 4">
    <name type="scientific">Elysia marginata</name>
    <dbReference type="NCBI Taxonomy" id="1093978"/>
    <lineage>
        <taxon>Eukaryota</taxon>
        <taxon>Metazoa</taxon>
        <taxon>Spiralia</taxon>
        <taxon>Lophotrochozoa</taxon>
        <taxon>Mollusca</taxon>
        <taxon>Gastropoda</taxon>
        <taxon>Heterobranchia</taxon>
        <taxon>Euthyneura</taxon>
        <taxon>Panpulmonata</taxon>
        <taxon>Sacoglossa</taxon>
        <taxon>Placobranchoidea</taxon>
        <taxon>Plakobranchidae</taxon>
        <taxon>Elysia</taxon>
    </lineage>
</organism>